<dbReference type="RefSeq" id="WP_085867530.1">
    <property type="nucleotide sequence ID" value="NZ_FWFQ01000005.1"/>
</dbReference>
<dbReference type="Proteomes" id="UP000193409">
    <property type="component" value="Unassembled WGS sequence"/>
</dbReference>
<dbReference type="GO" id="GO:0003700">
    <property type="term" value="F:DNA-binding transcription factor activity"/>
    <property type="evidence" value="ECO:0007669"/>
    <property type="project" value="InterPro"/>
</dbReference>
<reference evidence="5 6" key="1">
    <citation type="submission" date="2017-03" db="EMBL/GenBank/DDBJ databases">
        <authorList>
            <person name="Afonso C.L."/>
            <person name="Miller P.J."/>
            <person name="Scott M.A."/>
            <person name="Spackman E."/>
            <person name="Goraichik I."/>
            <person name="Dimitrov K.M."/>
            <person name="Suarez D.L."/>
            <person name="Swayne D.E."/>
        </authorList>
    </citation>
    <scope>NUCLEOTIDE SEQUENCE [LARGE SCALE GENOMIC DNA]</scope>
    <source>
        <strain evidence="5 6">CECT 7680</strain>
    </source>
</reference>
<evidence type="ECO:0000256" key="2">
    <source>
        <dbReference type="ARBA" id="ARBA00023125"/>
    </source>
</evidence>
<keyword evidence="2" id="KW-0238">DNA-binding</keyword>
<evidence type="ECO:0000256" key="1">
    <source>
        <dbReference type="ARBA" id="ARBA00023015"/>
    </source>
</evidence>
<proteinExistence type="predicted"/>
<sequence length="338" mass="37906">MAAFIEQSFRDIEALYASGTGEGWEGERLQLSRGPLGLRIQVAVLPNMRIHWYWTQASMHARESLCEPGLFLTFVLKASDDLSLFGRPFGPDQLLVYTPGGEVDGVLPVGVESVGFFLSPVLQRRLGLPDRLPICSHLDQAVAHRVVMRARRILDICATTPFPDSTQVYVAEERLSLDLARLVRPEAKPFATVNRNPAALKQVLDLLRETAAEDLPTVAEMAAVAGVSERTLYRLFHEVFGIGPYEYALRLRMGLFRKMLARFEDMGLERGTVTRAASEAGFSHFGRFSQQYRDLFGETPRQTLLRWRRDGLEPETVRYSSMPLSAPTWSDVPVLAHG</sequence>
<evidence type="ECO:0000259" key="4">
    <source>
        <dbReference type="PROSITE" id="PS01124"/>
    </source>
</evidence>
<evidence type="ECO:0000256" key="3">
    <source>
        <dbReference type="ARBA" id="ARBA00023163"/>
    </source>
</evidence>
<dbReference type="PANTHER" id="PTHR46796:SF12">
    <property type="entry name" value="HTH-TYPE DNA-BINDING TRANSCRIPTIONAL ACTIVATOR EUTR"/>
    <property type="match status" value="1"/>
</dbReference>
<keyword evidence="3" id="KW-0804">Transcription</keyword>
<dbReference type="InterPro" id="IPR050204">
    <property type="entry name" value="AraC_XylS_family_regulators"/>
</dbReference>
<feature type="domain" description="HTH araC/xylS-type" evidence="4">
    <location>
        <begin position="201"/>
        <end position="306"/>
    </location>
</feature>
<protein>
    <submittedName>
        <fullName evidence="5">Transcriptional activator FtrA</fullName>
    </submittedName>
</protein>
<dbReference type="PANTHER" id="PTHR46796">
    <property type="entry name" value="HTH-TYPE TRANSCRIPTIONAL ACTIVATOR RHAS-RELATED"/>
    <property type="match status" value="1"/>
</dbReference>
<dbReference type="PROSITE" id="PS01124">
    <property type="entry name" value="HTH_ARAC_FAMILY_2"/>
    <property type="match status" value="1"/>
</dbReference>
<organism evidence="5 6">
    <name type="scientific">Pseudoruegeria aquimaris</name>
    <dbReference type="NCBI Taxonomy" id="393663"/>
    <lineage>
        <taxon>Bacteria</taxon>
        <taxon>Pseudomonadati</taxon>
        <taxon>Pseudomonadota</taxon>
        <taxon>Alphaproteobacteria</taxon>
        <taxon>Rhodobacterales</taxon>
        <taxon>Roseobacteraceae</taxon>
        <taxon>Pseudoruegeria</taxon>
    </lineage>
</organism>
<accession>A0A1Y5RS34</accession>
<name>A0A1Y5RS34_9RHOB</name>
<dbReference type="EMBL" id="FWFQ01000005">
    <property type="protein sequence ID" value="SLN23754.1"/>
    <property type="molecule type" value="Genomic_DNA"/>
</dbReference>
<dbReference type="Gene3D" id="1.10.10.60">
    <property type="entry name" value="Homeodomain-like"/>
    <property type="match status" value="1"/>
</dbReference>
<dbReference type="Pfam" id="PF12833">
    <property type="entry name" value="HTH_18"/>
    <property type="match status" value="1"/>
</dbReference>
<keyword evidence="6" id="KW-1185">Reference proteome</keyword>
<dbReference type="OrthoDB" id="9802263at2"/>
<dbReference type="GO" id="GO:0043565">
    <property type="term" value="F:sequence-specific DNA binding"/>
    <property type="evidence" value="ECO:0007669"/>
    <property type="project" value="InterPro"/>
</dbReference>
<dbReference type="SUPFAM" id="SSF46689">
    <property type="entry name" value="Homeodomain-like"/>
    <property type="match status" value="1"/>
</dbReference>
<evidence type="ECO:0000313" key="5">
    <source>
        <dbReference type="EMBL" id="SLN23754.1"/>
    </source>
</evidence>
<dbReference type="SMART" id="SM00342">
    <property type="entry name" value="HTH_ARAC"/>
    <property type="match status" value="1"/>
</dbReference>
<dbReference type="InterPro" id="IPR018060">
    <property type="entry name" value="HTH_AraC"/>
</dbReference>
<evidence type="ECO:0000313" key="6">
    <source>
        <dbReference type="Proteomes" id="UP000193409"/>
    </source>
</evidence>
<dbReference type="InterPro" id="IPR009057">
    <property type="entry name" value="Homeodomain-like_sf"/>
</dbReference>
<keyword evidence="1" id="KW-0805">Transcription regulation</keyword>
<gene>
    <name evidence="5" type="ORF">PSA7680_00964</name>
</gene>
<dbReference type="AlphaFoldDB" id="A0A1Y5RS34"/>